<name>A0A8S5SBM3_9CAUD</name>
<reference evidence="1" key="1">
    <citation type="journal article" date="2021" name="Proc. Natl. Acad. Sci. U.S.A.">
        <title>A Catalog of Tens of Thousands of Viruses from Human Metagenomes Reveals Hidden Associations with Chronic Diseases.</title>
        <authorList>
            <person name="Tisza M.J."/>
            <person name="Buck C.B."/>
        </authorList>
    </citation>
    <scope>NUCLEOTIDE SEQUENCE</scope>
    <source>
        <strain evidence="1">CtgaY24</strain>
    </source>
</reference>
<protein>
    <submittedName>
        <fullName evidence="1">Uncharacterized protein</fullName>
    </submittedName>
</protein>
<dbReference type="EMBL" id="BK032562">
    <property type="protein sequence ID" value="DAF48071.1"/>
    <property type="molecule type" value="Genomic_DNA"/>
</dbReference>
<proteinExistence type="predicted"/>
<evidence type="ECO:0000313" key="1">
    <source>
        <dbReference type="EMBL" id="DAF48071.1"/>
    </source>
</evidence>
<accession>A0A8S5SBM3</accession>
<organism evidence="1">
    <name type="scientific">Siphoviridae sp. ctgaY24</name>
    <dbReference type="NCBI Taxonomy" id="2827911"/>
    <lineage>
        <taxon>Viruses</taxon>
        <taxon>Duplodnaviria</taxon>
        <taxon>Heunggongvirae</taxon>
        <taxon>Uroviricota</taxon>
        <taxon>Caudoviricetes</taxon>
    </lineage>
</organism>
<sequence>MFKNYRVAEKEYPACAQRVYESHGHDGCGGRVKELYGRELLRQEKQVLLLWRQGRRLVLTYPGRDPCGGAS</sequence>